<accession>A0ABV0JF01</accession>
<evidence type="ECO:0000259" key="4">
    <source>
        <dbReference type="Pfam" id="PF20028"/>
    </source>
</evidence>
<proteinExistence type="predicted"/>
<evidence type="ECO:0000259" key="3">
    <source>
        <dbReference type="Pfam" id="PF19963"/>
    </source>
</evidence>
<reference evidence="5 6" key="1">
    <citation type="submission" date="2022-04" db="EMBL/GenBank/DDBJ databases">
        <title>Positive selection, recombination, and allopatry shape intraspecific diversity of widespread and dominant cyanobacteria.</title>
        <authorList>
            <person name="Wei J."/>
            <person name="Shu W."/>
            <person name="Hu C."/>
        </authorList>
    </citation>
    <scope>NUCLEOTIDE SEQUENCE [LARGE SCALE GENOMIC DNA]</scope>
    <source>
        <strain evidence="5 6">GB2-A4</strain>
    </source>
</reference>
<dbReference type="InterPro" id="IPR045440">
    <property type="entry name" value="VMAP-M1"/>
</dbReference>
<evidence type="ECO:0000313" key="5">
    <source>
        <dbReference type="EMBL" id="MEP0820367.1"/>
    </source>
</evidence>
<keyword evidence="6" id="KW-1185">Reference proteome</keyword>
<dbReference type="Pfam" id="PF19962">
    <property type="entry name" value="EAD9"/>
    <property type="match status" value="1"/>
</dbReference>
<dbReference type="EMBL" id="JAMPKM010000027">
    <property type="protein sequence ID" value="MEP0820367.1"/>
    <property type="molecule type" value="Genomic_DNA"/>
</dbReference>
<name>A0ABV0JF01_9CYAN</name>
<keyword evidence="1" id="KW-0175">Coiled coil</keyword>
<dbReference type="InterPro" id="IPR045450">
    <property type="entry name" value="VMAP_C"/>
</dbReference>
<dbReference type="Proteomes" id="UP001464891">
    <property type="component" value="Unassembled WGS sequence"/>
</dbReference>
<evidence type="ECO:0000313" key="6">
    <source>
        <dbReference type="Proteomes" id="UP001464891"/>
    </source>
</evidence>
<gene>
    <name evidence="5" type="ORF">NC998_25030</name>
</gene>
<feature type="coiled-coil region" evidence="1">
    <location>
        <begin position="13"/>
        <end position="84"/>
    </location>
</feature>
<feature type="domain" description="vWA-MoxR associated protein C-terminal" evidence="4">
    <location>
        <begin position="247"/>
        <end position="457"/>
    </location>
</feature>
<comment type="caution">
    <text evidence="5">The sequence shown here is derived from an EMBL/GenBank/DDBJ whole genome shotgun (WGS) entry which is preliminary data.</text>
</comment>
<protein>
    <submittedName>
        <fullName evidence="5">Uncharacterized protein</fullName>
    </submittedName>
</protein>
<feature type="domain" description="vWA-MoxR associated protein middle region 1" evidence="3">
    <location>
        <begin position="107"/>
        <end position="200"/>
    </location>
</feature>
<sequence length="469" mass="53585">MDWESSVSEPYEIKCKKIKLKELENFFEKLQKDYEDVARQRNHTTNAQEINKLERQLDTILKNLERVGLECNQLQKEIQELEANELATAVPKTLQALIDLLAPIDFETVTKAYRACLSAGRLRPVPETLGTLVRQLREIPGDPNEPEPLLHFVSLLIQEPSLENEQREPLESWAKTQGLSVQEQIAEQIETAEICLMVKVKPRALNDPFLGYLVSAALVADSSPFRPELELVSKPIPISVPPDPKYAPGYSQDDLPHILNELITTCGNEHGVPLTELIIQCFLPIELMSLPVEHWQFQIGRKQQEYSGRRCKAVIVRSSDRHFSSDYQLASGDWKKYWNRLLTIQQSQCSKALVHIDPIIGKTRINWKSSKVVGCRFVEHDNPQQRENLWDELLSQGTPIAMWIRQPTTKKKMQSLSTCTIAELSTSLAEHRQRALSHDCEVARLEAACLCLLFDNPYRPFPTIDYQSA</sequence>
<organism evidence="5 6">
    <name type="scientific">Trichocoleus desertorum GB2-A4</name>
    <dbReference type="NCBI Taxonomy" id="2933944"/>
    <lineage>
        <taxon>Bacteria</taxon>
        <taxon>Bacillati</taxon>
        <taxon>Cyanobacteriota</taxon>
        <taxon>Cyanophyceae</taxon>
        <taxon>Leptolyngbyales</taxon>
        <taxon>Trichocoleusaceae</taxon>
        <taxon>Trichocoleus</taxon>
    </lineage>
</organism>
<evidence type="ECO:0000256" key="1">
    <source>
        <dbReference type="SAM" id="Coils"/>
    </source>
</evidence>
<dbReference type="Pfam" id="PF19963">
    <property type="entry name" value="VMAP-M1"/>
    <property type="match status" value="1"/>
</dbReference>
<dbReference type="Pfam" id="PF20028">
    <property type="entry name" value="VMAP-C"/>
    <property type="match status" value="1"/>
</dbReference>
<feature type="domain" description="Effector-associated" evidence="2">
    <location>
        <begin position="16"/>
        <end position="74"/>
    </location>
</feature>
<evidence type="ECO:0000259" key="2">
    <source>
        <dbReference type="Pfam" id="PF19962"/>
    </source>
</evidence>
<dbReference type="InterPro" id="IPR045438">
    <property type="entry name" value="EAD9"/>
</dbReference>